<evidence type="ECO:0000259" key="1">
    <source>
        <dbReference type="Pfam" id="PF13847"/>
    </source>
</evidence>
<gene>
    <name evidence="2" type="ORF">A2754_03850</name>
</gene>
<accession>A0A1F6MCY6</accession>
<proteinExistence type="predicted"/>
<comment type="caution">
    <text evidence="2">The sequence shown here is derived from an EMBL/GenBank/DDBJ whole genome shotgun (WGS) entry which is preliminary data.</text>
</comment>
<dbReference type="Proteomes" id="UP000177953">
    <property type="component" value="Unassembled WGS sequence"/>
</dbReference>
<dbReference type="Pfam" id="PF13847">
    <property type="entry name" value="Methyltransf_31"/>
    <property type="match status" value="1"/>
</dbReference>
<dbReference type="CDD" id="cd02440">
    <property type="entry name" value="AdoMet_MTases"/>
    <property type="match status" value="1"/>
</dbReference>
<evidence type="ECO:0000313" key="2">
    <source>
        <dbReference type="EMBL" id="OGH69484.1"/>
    </source>
</evidence>
<dbReference type="SUPFAM" id="SSF53335">
    <property type="entry name" value="S-adenosyl-L-methionine-dependent methyltransferases"/>
    <property type="match status" value="1"/>
</dbReference>
<dbReference type="EMBL" id="MFPU01000037">
    <property type="protein sequence ID" value="OGH69484.1"/>
    <property type="molecule type" value="Genomic_DNA"/>
</dbReference>
<dbReference type="AlphaFoldDB" id="A0A1F6MCY6"/>
<dbReference type="InterPro" id="IPR025714">
    <property type="entry name" value="Methyltranfer_dom"/>
</dbReference>
<evidence type="ECO:0000313" key="3">
    <source>
        <dbReference type="Proteomes" id="UP000177953"/>
    </source>
</evidence>
<dbReference type="InterPro" id="IPR029063">
    <property type="entry name" value="SAM-dependent_MTases_sf"/>
</dbReference>
<organism evidence="2 3">
    <name type="scientific">Candidatus Magasanikbacteria bacterium RIFCSPHIGHO2_01_FULL_47_8</name>
    <dbReference type="NCBI Taxonomy" id="1798673"/>
    <lineage>
        <taxon>Bacteria</taxon>
        <taxon>Candidatus Magasanikiibacteriota</taxon>
    </lineage>
</organism>
<name>A0A1F6MCY6_9BACT</name>
<dbReference type="Gene3D" id="3.40.50.150">
    <property type="entry name" value="Vaccinia Virus protein VP39"/>
    <property type="match status" value="1"/>
</dbReference>
<feature type="domain" description="Methyltransferase" evidence="1">
    <location>
        <begin position="21"/>
        <end position="138"/>
    </location>
</feature>
<sequence length="181" mass="19634">MHSGNALIDPYKVFEKIALAPGMRVADLGCGRTGHFVFSASRVVGATGVVYAVEIVKNILESIKNRVRSEGYDNVQAVWSDIELVGKAPIAAESLDACFLVNVMFLVKDKLSALKEGTRLLHKGGYLVVTDWARKLGALGPPTELMVDQEALKATAREAGLEFSGDCSVGDYHYCLIFKKL</sequence>
<protein>
    <recommendedName>
        <fullName evidence="1">Methyltransferase domain-containing protein</fullName>
    </recommendedName>
</protein>
<reference evidence="2 3" key="1">
    <citation type="journal article" date="2016" name="Nat. Commun.">
        <title>Thousands of microbial genomes shed light on interconnected biogeochemical processes in an aquifer system.</title>
        <authorList>
            <person name="Anantharaman K."/>
            <person name="Brown C.T."/>
            <person name="Hug L.A."/>
            <person name="Sharon I."/>
            <person name="Castelle C.J."/>
            <person name="Probst A.J."/>
            <person name="Thomas B.C."/>
            <person name="Singh A."/>
            <person name="Wilkins M.J."/>
            <person name="Karaoz U."/>
            <person name="Brodie E.L."/>
            <person name="Williams K.H."/>
            <person name="Hubbard S.S."/>
            <person name="Banfield J.F."/>
        </authorList>
    </citation>
    <scope>NUCLEOTIDE SEQUENCE [LARGE SCALE GENOMIC DNA]</scope>
</reference>